<dbReference type="Proteomes" id="UP000443070">
    <property type="component" value="Unassembled WGS sequence"/>
</dbReference>
<organism evidence="2 5">
    <name type="scientific">Phascolarctobacterium faecium</name>
    <dbReference type="NCBI Taxonomy" id="33025"/>
    <lineage>
        <taxon>Bacteria</taxon>
        <taxon>Bacillati</taxon>
        <taxon>Bacillota</taxon>
        <taxon>Negativicutes</taxon>
        <taxon>Acidaminococcales</taxon>
        <taxon>Acidaminococcaceae</taxon>
        <taxon>Phascolarctobacterium</taxon>
    </lineage>
</organism>
<sequence>MIRQSERKSKEISQLPEAALKLVVYPELGLALAEFLQEMLGQKYIIASLPYGMQNLLKWLKKIALSLDMQTDFTELKKDVSYNQGKFDTAIFQLR</sequence>
<evidence type="ECO:0000313" key="4">
    <source>
        <dbReference type="Proteomes" id="UP000443070"/>
    </source>
</evidence>
<proteinExistence type="predicted"/>
<dbReference type="InterPro" id="IPR000510">
    <property type="entry name" value="Nase/OxRdtase_comp1"/>
</dbReference>
<gene>
    <name evidence="2" type="ORF">GMD11_04030</name>
    <name evidence="3" type="ORF">GMD18_09175</name>
</gene>
<evidence type="ECO:0000259" key="1">
    <source>
        <dbReference type="Pfam" id="PF00148"/>
    </source>
</evidence>
<dbReference type="Gene3D" id="3.40.50.1980">
    <property type="entry name" value="Nitrogenase molybdenum iron protein domain"/>
    <property type="match status" value="1"/>
</dbReference>
<accession>A0A7X2XEU7</accession>
<dbReference type="Pfam" id="PF00148">
    <property type="entry name" value="Oxidored_nitro"/>
    <property type="match status" value="1"/>
</dbReference>
<evidence type="ECO:0000313" key="5">
    <source>
        <dbReference type="Proteomes" id="UP000484547"/>
    </source>
</evidence>
<reference evidence="4 5" key="1">
    <citation type="journal article" date="2019" name="Nat. Med.">
        <title>A library of human gut bacterial isolates paired with longitudinal multiomics data enables mechanistic microbiome research.</title>
        <authorList>
            <person name="Poyet M."/>
            <person name="Groussin M."/>
            <person name="Gibbons S.M."/>
            <person name="Avila-Pacheco J."/>
            <person name="Jiang X."/>
            <person name="Kearney S.M."/>
            <person name="Perrotta A.R."/>
            <person name="Berdy B."/>
            <person name="Zhao S."/>
            <person name="Lieberman T.D."/>
            <person name="Swanson P.K."/>
            <person name="Smith M."/>
            <person name="Roesemann S."/>
            <person name="Alexander J.E."/>
            <person name="Rich S.A."/>
            <person name="Livny J."/>
            <person name="Vlamakis H."/>
            <person name="Clish C."/>
            <person name="Bullock K."/>
            <person name="Deik A."/>
            <person name="Scott J."/>
            <person name="Pierce K.A."/>
            <person name="Xavier R.J."/>
            <person name="Alm E.J."/>
        </authorList>
    </citation>
    <scope>NUCLEOTIDE SEQUENCE [LARGE SCALE GENOMIC DNA]</scope>
    <source>
        <strain evidence="2 5">BIOML-A13</strain>
        <strain evidence="3 4">BIOML-A3</strain>
    </source>
</reference>
<comment type="caution">
    <text evidence="2">The sequence shown here is derived from an EMBL/GenBank/DDBJ whole genome shotgun (WGS) entry which is preliminary data.</text>
</comment>
<dbReference type="GO" id="GO:0016491">
    <property type="term" value="F:oxidoreductase activity"/>
    <property type="evidence" value="ECO:0007669"/>
    <property type="project" value="InterPro"/>
</dbReference>
<evidence type="ECO:0000313" key="3">
    <source>
        <dbReference type="EMBL" id="MTU04568.1"/>
    </source>
</evidence>
<protein>
    <recommendedName>
        <fullName evidence="1">Nitrogenase/oxidoreductase component 1 domain-containing protein</fullName>
    </recommendedName>
</protein>
<evidence type="ECO:0000313" key="2">
    <source>
        <dbReference type="EMBL" id="MTT75441.1"/>
    </source>
</evidence>
<dbReference type="AlphaFoldDB" id="A0A7X2XEU7"/>
<dbReference type="SUPFAM" id="SSF53807">
    <property type="entry name" value="Helical backbone' metal receptor"/>
    <property type="match status" value="1"/>
</dbReference>
<name>A0A7X2XEU7_9FIRM</name>
<dbReference type="EMBL" id="WNBM01000001">
    <property type="protein sequence ID" value="MTT75441.1"/>
    <property type="molecule type" value="Genomic_DNA"/>
</dbReference>
<dbReference type="Proteomes" id="UP000484547">
    <property type="component" value="Unassembled WGS sequence"/>
</dbReference>
<dbReference type="EMBL" id="WNBW01000008">
    <property type="protein sequence ID" value="MTU04568.1"/>
    <property type="molecule type" value="Genomic_DNA"/>
</dbReference>
<dbReference type="RefSeq" id="WP_149877285.1">
    <property type="nucleotide sequence ID" value="NZ_WNBG01000007.1"/>
</dbReference>
<feature type="domain" description="Nitrogenase/oxidoreductase component 1" evidence="1">
    <location>
        <begin position="7"/>
        <end position="71"/>
    </location>
</feature>
<keyword evidence="4" id="KW-1185">Reference proteome</keyword>